<organism evidence="1 2">
    <name type="scientific">Pelosinus fermentans B4</name>
    <dbReference type="NCBI Taxonomy" id="1149862"/>
    <lineage>
        <taxon>Bacteria</taxon>
        <taxon>Bacillati</taxon>
        <taxon>Bacillota</taxon>
        <taxon>Negativicutes</taxon>
        <taxon>Selenomonadales</taxon>
        <taxon>Sporomusaceae</taxon>
        <taxon>Pelosinus</taxon>
    </lineage>
</organism>
<gene>
    <name evidence="1" type="ORF">FB4_4112</name>
</gene>
<dbReference type="AlphaFoldDB" id="I8RDP4"/>
<protein>
    <submittedName>
        <fullName evidence="1">Uncharacterized protein</fullName>
    </submittedName>
</protein>
<evidence type="ECO:0000313" key="2">
    <source>
        <dbReference type="Proteomes" id="UP000004324"/>
    </source>
</evidence>
<proteinExistence type="predicted"/>
<accession>I8RDP4</accession>
<dbReference type="EMBL" id="AKVJ01000030">
    <property type="protein sequence ID" value="EIW17363.1"/>
    <property type="molecule type" value="Genomic_DNA"/>
</dbReference>
<comment type="caution">
    <text evidence="1">The sequence shown here is derived from an EMBL/GenBank/DDBJ whole genome shotgun (WGS) entry which is preliminary data.</text>
</comment>
<reference evidence="1 2" key="1">
    <citation type="journal article" date="2012" name="J. Bacteriol.">
        <title>Draft Genome Sequences for Two Metal-Reducing Pelosinus fermentans Strains Isolated from a Cr(VI)-Contaminated Site and for Type Strain R7.</title>
        <authorList>
            <person name="Brown S.D."/>
            <person name="Podar M."/>
            <person name="Klingeman D.M."/>
            <person name="Johnson C.M."/>
            <person name="Yang Z.K."/>
            <person name="Utturkar S.M."/>
            <person name="Land M.L."/>
            <person name="Mosher J.J."/>
            <person name="Hurt R.A.Jr."/>
            <person name="Phelps T.J."/>
            <person name="Palumbo A.V."/>
            <person name="Arkin A.P."/>
            <person name="Hazen T.C."/>
            <person name="Elias D.A."/>
        </authorList>
    </citation>
    <scope>NUCLEOTIDE SEQUENCE [LARGE SCALE GENOMIC DNA]</scope>
    <source>
        <strain evidence="1 2">B4</strain>
    </source>
</reference>
<dbReference type="Proteomes" id="UP000004324">
    <property type="component" value="Unassembled WGS sequence"/>
</dbReference>
<keyword evidence="2" id="KW-1185">Reference proteome</keyword>
<evidence type="ECO:0000313" key="1">
    <source>
        <dbReference type="EMBL" id="EIW17363.1"/>
    </source>
</evidence>
<sequence>MINEQNTLTKKCPKCGAPTQHSEITEACSLVNEAQPSLESILITCIKANAFQEFQSYGEGTDPCENCQHNQVTDFPGSFLRMEDGATKNSWHEIHLCPICQTTYSVTPH</sequence>
<dbReference type="RefSeq" id="WP_007935695.1">
    <property type="nucleotide sequence ID" value="NZ_AKVJ01000030.1"/>
</dbReference>
<dbReference type="OrthoDB" id="3035576at2"/>
<name>I8RDP4_9FIRM</name>